<dbReference type="EMBL" id="JBHFNR010000188">
    <property type="protein sequence ID" value="MFB2896200.1"/>
    <property type="molecule type" value="Genomic_DNA"/>
</dbReference>
<dbReference type="CDD" id="cd06257">
    <property type="entry name" value="DnaJ"/>
    <property type="match status" value="1"/>
</dbReference>
<dbReference type="PANTHER" id="PTHR44743">
    <property type="entry name" value="PUTATIVE, EXPRESSED-RELATED"/>
    <property type="match status" value="1"/>
</dbReference>
<reference evidence="3 4" key="1">
    <citation type="submission" date="2024-09" db="EMBL/GenBank/DDBJ databases">
        <title>Floridaenema gen nov. (Aerosakkonemataceae, Aerosakkonematales ord. nov., Cyanobacteria) from benthic tropical and subtropical fresh waters, with the description of four new species.</title>
        <authorList>
            <person name="Moretto J.A."/>
            <person name="Berthold D.E."/>
            <person name="Lefler F.W."/>
            <person name="Huang I.-S."/>
            <person name="Laughinghouse H. IV."/>
        </authorList>
    </citation>
    <scope>NUCLEOTIDE SEQUENCE [LARGE SCALE GENOMIC DNA]</scope>
    <source>
        <strain evidence="3 4">BLCC-F50</strain>
    </source>
</reference>
<evidence type="ECO:0000313" key="4">
    <source>
        <dbReference type="Proteomes" id="UP001576784"/>
    </source>
</evidence>
<dbReference type="InterPro" id="IPR036869">
    <property type="entry name" value="J_dom_sf"/>
</dbReference>
<evidence type="ECO:0000313" key="3">
    <source>
        <dbReference type="EMBL" id="MFB2896200.1"/>
    </source>
</evidence>
<organism evidence="3 4">
    <name type="scientific">Floridaenema flaviceps BLCC-F50</name>
    <dbReference type="NCBI Taxonomy" id="3153642"/>
    <lineage>
        <taxon>Bacteria</taxon>
        <taxon>Bacillati</taxon>
        <taxon>Cyanobacteriota</taxon>
        <taxon>Cyanophyceae</taxon>
        <taxon>Oscillatoriophycideae</taxon>
        <taxon>Aerosakkonematales</taxon>
        <taxon>Aerosakkonemataceae</taxon>
        <taxon>Floridanema</taxon>
        <taxon>Floridanema flaviceps</taxon>
    </lineage>
</organism>
<comment type="caution">
    <text evidence="3">The sequence shown here is derived from an EMBL/GenBank/DDBJ whole genome shotgun (WGS) entry which is preliminary data.</text>
</comment>
<dbReference type="PANTHER" id="PTHR44743:SF10">
    <property type="entry name" value="J DOMAIN-CONTAINING PROTEIN"/>
    <property type="match status" value="1"/>
</dbReference>
<evidence type="ECO:0000256" key="1">
    <source>
        <dbReference type="SAM" id="MobiDB-lite"/>
    </source>
</evidence>
<gene>
    <name evidence="3" type="ORF">ACE1CI_25095</name>
</gene>
<feature type="region of interest" description="Disordered" evidence="1">
    <location>
        <begin position="58"/>
        <end position="122"/>
    </location>
</feature>
<dbReference type="SMART" id="SM00271">
    <property type="entry name" value="DnaJ"/>
    <property type="match status" value="1"/>
</dbReference>
<feature type="compositionally biased region" description="Polar residues" evidence="1">
    <location>
        <begin position="84"/>
        <end position="96"/>
    </location>
</feature>
<name>A0ABV4XWT8_9CYAN</name>
<feature type="domain" description="J" evidence="2">
    <location>
        <begin position="6"/>
        <end position="67"/>
    </location>
</feature>
<dbReference type="SUPFAM" id="SSF46565">
    <property type="entry name" value="Chaperone J-domain"/>
    <property type="match status" value="1"/>
</dbReference>
<keyword evidence="4" id="KW-1185">Reference proteome</keyword>
<sequence length="135" mass="15978">MSKLEEYYKVLELEPGASLEEIHQGYKDLAMVWHPDRFPNHPRLQQKAHKKLQEINEAHQHLRSHTYTSVSLTSPANPDPQNPPSCSIQKNGNNFYQQPKTQPKTQPRTEKRHRDIDENMPFSNFNRKDMFVWLD</sequence>
<dbReference type="Pfam" id="PF00226">
    <property type="entry name" value="DnaJ"/>
    <property type="match status" value="1"/>
</dbReference>
<proteinExistence type="predicted"/>
<dbReference type="PROSITE" id="PS50076">
    <property type="entry name" value="DNAJ_2"/>
    <property type="match status" value="1"/>
</dbReference>
<accession>A0ABV4XWT8</accession>
<evidence type="ECO:0000259" key="2">
    <source>
        <dbReference type="PROSITE" id="PS50076"/>
    </source>
</evidence>
<dbReference type="InterPro" id="IPR001623">
    <property type="entry name" value="DnaJ_domain"/>
</dbReference>
<protein>
    <submittedName>
        <fullName evidence="3">J domain-containing protein</fullName>
    </submittedName>
</protein>
<feature type="compositionally biased region" description="Low complexity" evidence="1">
    <location>
        <begin position="97"/>
        <end position="106"/>
    </location>
</feature>
<feature type="compositionally biased region" description="Polar residues" evidence="1">
    <location>
        <begin position="65"/>
        <end position="76"/>
    </location>
</feature>
<feature type="compositionally biased region" description="Basic and acidic residues" evidence="1">
    <location>
        <begin position="107"/>
        <end position="117"/>
    </location>
</feature>
<dbReference type="PRINTS" id="PR00625">
    <property type="entry name" value="JDOMAIN"/>
</dbReference>
<dbReference type="Gene3D" id="1.10.287.110">
    <property type="entry name" value="DnaJ domain"/>
    <property type="match status" value="1"/>
</dbReference>
<dbReference type="RefSeq" id="WP_413265829.1">
    <property type="nucleotide sequence ID" value="NZ_JBHFNR010000188.1"/>
</dbReference>
<dbReference type="Proteomes" id="UP001576784">
    <property type="component" value="Unassembled WGS sequence"/>
</dbReference>